<dbReference type="InterPro" id="IPR050982">
    <property type="entry name" value="Auxin_biosynth/cation_transpt"/>
</dbReference>
<organism evidence="2 3">
    <name type="scientific">Microbispora oryzae</name>
    <dbReference type="NCBI Taxonomy" id="2806554"/>
    <lineage>
        <taxon>Bacteria</taxon>
        <taxon>Bacillati</taxon>
        <taxon>Actinomycetota</taxon>
        <taxon>Actinomycetes</taxon>
        <taxon>Streptosporangiales</taxon>
        <taxon>Streptosporangiaceae</taxon>
        <taxon>Microbispora</taxon>
    </lineage>
</organism>
<dbReference type="Pfam" id="PF13738">
    <property type="entry name" value="Pyr_redox_3"/>
    <property type="match status" value="1"/>
</dbReference>
<dbReference type="SUPFAM" id="SSF51905">
    <property type="entry name" value="FAD/NAD(P)-binding domain"/>
    <property type="match status" value="2"/>
</dbReference>
<dbReference type="RefSeq" id="WP_210154265.1">
    <property type="nucleotide sequence ID" value="NZ_JAFCNB010000002.1"/>
</dbReference>
<accession>A0A941ANQ6</accession>
<sequence length="346" mass="37248">MDTEIAVIGAGQSGLALGHELHRMKADFLILDAASQVGASWRDRWDSLRLFTPARYNGLPGLRFPGHPNHHPGKDEVAAYLAEYAHAFDLPLRLRTRVTALTKDDGFRLETSTGTVLAKQVVLATGPFQKPHVPLVAARLADTVVSLHSSGYRNPEQLPDGCVVVVGAGNSGVQIAAELAAHGRSVVLSGRELPRLPQRFLGADLFRWFDRLGLLEVSADSPRGQKMRTREMIIGTDLRGPVRAGLITRVGRLSAADGRRMEFEGGSGVLADAVVWATGYRTSLPWVDTAVLDDTGVPRQNQGMTGLDGLYVLGLPWMTHRASALLAGAGRDAALIASHIAARRKP</sequence>
<proteinExistence type="predicted"/>
<reference evidence="2" key="1">
    <citation type="submission" date="2021-02" db="EMBL/GenBank/DDBJ databases">
        <title>Draft genome sequence of Microbispora sp. RL4-1S isolated from rice leaves in Thailand.</title>
        <authorList>
            <person name="Muangham S."/>
            <person name="Duangmal K."/>
        </authorList>
    </citation>
    <scope>NUCLEOTIDE SEQUENCE</scope>
    <source>
        <strain evidence="2">RL4-1S</strain>
    </source>
</reference>
<evidence type="ECO:0000313" key="3">
    <source>
        <dbReference type="Proteomes" id="UP000674234"/>
    </source>
</evidence>
<keyword evidence="1" id="KW-0560">Oxidoreductase</keyword>
<name>A0A941ANQ6_9ACTN</name>
<dbReference type="GO" id="GO:0004497">
    <property type="term" value="F:monooxygenase activity"/>
    <property type="evidence" value="ECO:0007669"/>
    <property type="project" value="TreeGrafter"/>
</dbReference>
<dbReference type="AlphaFoldDB" id="A0A941ANQ6"/>
<dbReference type="EMBL" id="JAFCNB010000002">
    <property type="protein sequence ID" value="MBP2702944.1"/>
    <property type="molecule type" value="Genomic_DNA"/>
</dbReference>
<dbReference type="InterPro" id="IPR036188">
    <property type="entry name" value="FAD/NAD-bd_sf"/>
</dbReference>
<evidence type="ECO:0000256" key="1">
    <source>
        <dbReference type="ARBA" id="ARBA00023002"/>
    </source>
</evidence>
<dbReference type="Proteomes" id="UP000674234">
    <property type="component" value="Unassembled WGS sequence"/>
</dbReference>
<dbReference type="GO" id="GO:0050660">
    <property type="term" value="F:flavin adenine dinucleotide binding"/>
    <property type="evidence" value="ECO:0007669"/>
    <property type="project" value="TreeGrafter"/>
</dbReference>
<dbReference type="PANTHER" id="PTHR43539">
    <property type="entry name" value="FLAVIN-BINDING MONOOXYGENASE-LIKE PROTEIN (AFU_ORTHOLOGUE AFUA_4G09220)"/>
    <property type="match status" value="1"/>
</dbReference>
<dbReference type="Gene3D" id="3.50.50.60">
    <property type="entry name" value="FAD/NAD(P)-binding domain"/>
    <property type="match status" value="1"/>
</dbReference>
<protein>
    <submittedName>
        <fullName evidence="2">NAD(P)-binding domain-containing protein</fullName>
    </submittedName>
</protein>
<dbReference type="PANTHER" id="PTHR43539:SF78">
    <property type="entry name" value="FLAVIN-CONTAINING MONOOXYGENASE"/>
    <property type="match status" value="1"/>
</dbReference>
<keyword evidence="3" id="KW-1185">Reference proteome</keyword>
<dbReference type="PRINTS" id="PR00469">
    <property type="entry name" value="PNDRDTASEII"/>
</dbReference>
<evidence type="ECO:0000313" key="2">
    <source>
        <dbReference type="EMBL" id="MBP2702944.1"/>
    </source>
</evidence>
<gene>
    <name evidence="2" type="ORF">JOL79_03900</name>
</gene>
<comment type="caution">
    <text evidence="2">The sequence shown here is derived from an EMBL/GenBank/DDBJ whole genome shotgun (WGS) entry which is preliminary data.</text>
</comment>